<proteinExistence type="inferred from homology"/>
<sequence length="232" mass="25373">MNDNTLKSIPKNLVPENYLTLANDARLERDKQIKLLLEQRKLPASGWSEPMIEHCISELALLDSNNFPTRCGMGEREGRIVCDLVRRRHYNFSHGIGRSGNLTDAQPKAAGSTIMANLTNSLVRDWIRTIGIPSCGHAIVVPLATGMTVMLTLRAIYASRSAARYVLWSRVDQQSCFKSIIAAGLTPIAIDNANPTFATDLAAFAKHINQLGADAICCVLSTTSCFAPRSSD</sequence>
<evidence type="ECO:0000256" key="14">
    <source>
        <dbReference type="ARBA" id="ARBA00030669"/>
    </source>
</evidence>
<feature type="non-terminal residue" evidence="18">
    <location>
        <position position="232"/>
    </location>
</feature>
<evidence type="ECO:0000256" key="4">
    <source>
        <dbReference type="ARBA" id="ARBA00007037"/>
    </source>
</evidence>
<dbReference type="GO" id="GO:0098621">
    <property type="term" value="F:O-phosphoseryl-tRNA(Sec) selenium transferase activity"/>
    <property type="evidence" value="ECO:0007669"/>
    <property type="project" value="UniProtKB-EC"/>
</dbReference>
<dbReference type="GO" id="GO:0000049">
    <property type="term" value="F:tRNA binding"/>
    <property type="evidence" value="ECO:0000318"/>
    <property type="project" value="GO_Central"/>
</dbReference>
<name>Q5TYC4_ANOGA</name>
<dbReference type="UniPathway" id="UPA00906">
    <property type="reaction ID" value="UER00898"/>
</dbReference>
<evidence type="ECO:0000256" key="7">
    <source>
        <dbReference type="ARBA" id="ARBA00022555"/>
    </source>
</evidence>
<keyword evidence="8" id="KW-0808">Transferase</keyword>
<dbReference type="eggNOG" id="KOG3843">
    <property type="taxonomic scope" value="Eukaryota"/>
</dbReference>
<dbReference type="PANTHER" id="PTHR12944">
    <property type="entry name" value="SOLUBLE LIVER ANTIGEN/LIVER PANCREAS ANTIGEN"/>
    <property type="match status" value="1"/>
</dbReference>
<dbReference type="Proteomes" id="UP000007062">
    <property type="component" value="Unassembled WGS sequence"/>
</dbReference>
<dbReference type="InterPro" id="IPR019872">
    <property type="entry name" value="Sec-tRNA_Se_transferase"/>
</dbReference>
<evidence type="ECO:0000256" key="17">
    <source>
        <dbReference type="ARBA" id="ARBA00048808"/>
    </source>
</evidence>
<reference evidence="19" key="6">
    <citation type="submission" date="2021-01" db="UniProtKB">
        <authorList>
            <consortium name="EnsemblMetazoa"/>
        </authorList>
    </citation>
    <scope>IDENTIFICATION</scope>
    <source>
        <strain evidence="19">PEST</strain>
    </source>
</reference>
<comment type="catalytic activity">
    <reaction evidence="17">
        <text>O-phospho-L-seryl-tRNA(Sec) + selenophosphate + H2O = L-selenocysteinyl-tRNA(Sec) + 2 phosphate</text>
        <dbReference type="Rhea" id="RHEA:25041"/>
        <dbReference type="Rhea" id="RHEA-COMP:9743"/>
        <dbReference type="Rhea" id="RHEA-COMP:9947"/>
        <dbReference type="ChEBI" id="CHEBI:15377"/>
        <dbReference type="ChEBI" id="CHEBI:16144"/>
        <dbReference type="ChEBI" id="CHEBI:43474"/>
        <dbReference type="ChEBI" id="CHEBI:78551"/>
        <dbReference type="ChEBI" id="CHEBI:78573"/>
        <dbReference type="EC" id="2.9.1.2"/>
    </reaction>
</comment>
<evidence type="ECO:0000256" key="11">
    <source>
        <dbReference type="ARBA" id="ARBA00022917"/>
    </source>
</evidence>
<reference evidence="18" key="2">
    <citation type="submission" date="2002-03" db="EMBL/GenBank/DDBJ databases">
        <authorList>
            <consortium name="The Anopheles Genome Sequencing Consortium"/>
        </authorList>
    </citation>
    <scope>NUCLEOTIDE SEQUENCE</scope>
    <source>
        <strain evidence="18">PEST</strain>
    </source>
</reference>
<dbReference type="VEuPathDB" id="VectorBase:AGAP012869"/>
<comment type="pathway">
    <text evidence="3">Aminoacyl-tRNA biosynthesis; selenocysteinyl-tRNA(Sec) biosynthesis; selenocysteinyl-tRNA(Sec) from L-seryl-tRNA(Sec) (archaeal/eukaryal route): step 2/2.</text>
</comment>
<comment type="cofactor">
    <cofactor evidence="1">
        <name>pyridoxal 5'-phosphate</name>
        <dbReference type="ChEBI" id="CHEBI:597326"/>
    </cofactor>
</comment>
<reference evidence="18 20" key="1">
    <citation type="journal article" date="2002" name="Science">
        <title>The genome sequence of the malaria mosquito Anopheles gambiae.</title>
        <authorList>
            <person name="Holt R.A."/>
            <person name="Subramanian G.M."/>
            <person name="Halpern A."/>
            <person name="Sutton G.G."/>
            <person name="Charlab R."/>
            <person name="Nusskern D.R."/>
            <person name="Wincker P."/>
            <person name="Clark A.G."/>
            <person name="Ribeiro J.M."/>
            <person name="Wides R."/>
            <person name="Salzberg S.L."/>
            <person name="Loftus B."/>
            <person name="Yandell M."/>
            <person name="Majoros W.H."/>
            <person name="Rusch D.B."/>
            <person name="Lai Z."/>
            <person name="Kraft C.L."/>
            <person name="Abril J.F."/>
            <person name="Anthouard V."/>
            <person name="Arensburger P."/>
            <person name="Atkinson P.W."/>
            <person name="Baden H."/>
            <person name="de Berardinis V."/>
            <person name="Baldwin D."/>
            <person name="Benes V."/>
            <person name="Biedler J."/>
            <person name="Blass C."/>
            <person name="Bolanos R."/>
            <person name="Boscus D."/>
            <person name="Barnstead M."/>
            <person name="Cai S."/>
            <person name="Center A."/>
            <person name="Chaturverdi K."/>
            <person name="Christophides G.K."/>
            <person name="Chrystal M.A."/>
            <person name="Clamp M."/>
            <person name="Cravchik A."/>
            <person name="Curwen V."/>
            <person name="Dana A."/>
            <person name="Delcher A."/>
            <person name="Dew I."/>
            <person name="Evans C.A."/>
            <person name="Flanigan M."/>
            <person name="Grundschober-Freimoser A."/>
            <person name="Friedli L."/>
            <person name="Gu Z."/>
            <person name="Guan P."/>
            <person name="Guigo R."/>
            <person name="Hillenmeyer M.E."/>
            <person name="Hladun S.L."/>
            <person name="Hogan J.R."/>
            <person name="Hong Y.S."/>
            <person name="Hoover J."/>
            <person name="Jaillon O."/>
            <person name="Ke Z."/>
            <person name="Kodira C."/>
            <person name="Kokoza E."/>
            <person name="Koutsos A."/>
            <person name="Letunic I."/>
            <person name="Levitsky A."/>
            <person name="Liang Y."/>
            <person name="Lin J.J."/>
            <person name="Lobo N.F."/>
            <person name="Lopez J.R."/>
            <person name="Malek J.A."/>
            <person name="McIntosh T.C."/>
            <person name="Meister S."/>
            <person name="Miller J."/>
            <person name="Mobarry C."/>
            <person name="Mongin E."/>
            <person name="Murphy S.D."/>
            <person name="O'Brochta D.A."/>
            <person name="Pfannkoch C."/>
            <person name="Qi R."/>
            <person name="Regier M.A."/>
            <person name="Remington K."/>
            <person name="Shao H."/>
            <person name="Sharakhova M.V."/>
            <person name="Sitter C.D."/>
            <person name="Shetty J."/>
            <person name="Smith T.J."/>
            <person name="Strong R."/>
            <person name="Sun J."/>
            <person name="Thomasova D."/>
            <person name="Ton L.Q."/>
            <person name="Topalis P."/>
            <person name="Tu Z."/>
            <person name="Unger M.F."/>
            <person name="Walenz B."/>
            <person name="Wang A."/>
            <person name="Wang J."/>
            <person name="Wang M."/>
            <person name="Wang X."/>
            <person name="Woodford K.J."/>
            <person name="Wortman J.R."/>
            <person name="Wu M."/>
            <person name="Yao A."/>
            <person name="Zdobnov E.M."/>
            <person name="Zhang H."/>
            <person name="Zhao Q."/>
            <person name="Zhao S."/>
            <person name="Zhu S.C."/>
            <person name="Zhimulev I."/>
            <person name="Coluzzi M."/>
            <person name="della Torre A."/>
            <person name="Roth C.W."/>
            <person name="Louis C."/>
            <person name="Kalush F."/>
            <person name="Mural R.J."/>
            <person name="Myers E.W."/>
            <person name="Adams M.D."/>
            <person name="Smith H.O."/>
            <person name="Broder S."/>
            <person name="Gardner M.J."/>
            <person name="Fraser C.M."/>
            <person name="Birney E."/>
            <person name="Bork P."/>
            <person name="Brey P.T."/>
            <person name="Venter J.C."/>
            <person name="Weissenbach J."/>
            <person name="Kafatos F.C."/>
            <person name="Collins F.H."/>
            <person name="Hoffman S.L."/>
        </authorList>
    </citation>
    <scope>NUCLEOTIDE SEQUENCE [LARGE SCALE GENOMIC DNA]</scope>
    <source>
        <strain evidence="18 20">PEST</strain>
    </source>
</reference>
<dbReference type="Gene3D" id="3.40.640.10">
    <property type="entry name" value="Type I PLP-dependent aspartate aminotransferase-like (Major domain)"/>
    <property type="match status" value="1"/>
</dbReference>
<evidence type="ECO:0000256" key="2">
    <source>
        <dbReference type="ARBA" id="ARBA00002552"/>
    </source>
</evidence>
<dbReference type="VEuPathDB" id="VectorBase:AGAMI1_004320"/>
<dbReference type="HOGENOM" id="CLU_1021310_0_0_1"/>
<dbReference type="EC" id="2.9.1.2" evidence="5"/>
<evidence type="ECO:0000313" key="20">
    <source>
        <dbReference type="Proteomes" id="UP000007062"/>
    </source>
</evidence>
<dbReference type="PaxDb" id="7165-AGAP012869-PA"/>
<comment type="function">
    <text evidence="2">Converts O-phosphoseryl-tRNA(Sec) to selenocysteinyl-tRNA(Sec) required for selenoprotein biosynthesis.</text>
</comment>
<evidence type="ECO:0000256" key="16">
    <source>
        <dbReference type="ARBA" id="ARBA00032693"/>
    </source>
</evidence>
<evidence type="ECO:0000256" key="1">
    <source>
        <dbReference type="ARBA" id="ARBA00001933"/>
    </source>
</evidence>
<dbReference type="EMBL" id="AAAB01002850">
    <property type="protein sequence ID" value="EAL42376.3"/>
    <property type="molecule type" value="Genomic_DNA"/>
</dbReference>
<comment type="similarity">
    <text evidence="4">Belongs to the SepSecS family.</text>
</comment>
<evidence type="ECO:0000256" key="13">
    <source>
        <dbReference type="ARBA" id="ARBA00026053"/>
    </source>
</evidence>
<dbReference type="InterPro" id="IPR008829">
    <property type="entry name" value="SepSecS/SepCysS"/>
</dbReference>
<reference evidence="18 20" key="4">
    <citation type="journal article" date="2007" name="Genome Biol.">
        <title>Update of the Anopheles gambiae PEST genome assembly.</title>
        <authorList>
            <person name="Sharakhova M.V."/>
            <person name="Hammond M.P."/>
            <person name="Lobo N.F."/>
            <person name="Krzywinski J."/>
            <person name="Unger M.F."/>
            <person name="Hillenmeyer M.E."/>
            <person name="Bruggner R.V."/>
            <person name="Birney E."/>
            <person name="Collins F.H."/>
        </authorList>
    </citation>
    <scope>NUCLEOTIDE SEQUENCE [LARGE SCALE GENOMIC DNA]</scope>
    <source>
        <strain evidence="18 20">PEST</strain>
    </source>
</reference>
<protein>
    <recommendedName>
        <fullName evidence="6">O-phosphoseryl-tRNA(Sec) selenium transferase</fullName>
        <ecNumber evidence="5">2.9.1.2</ecNumber>
    </recommendedName>
    <alternativeName>
        <fullName evidence="14">Selenocysteine synthase</fullName>
    </alternativeName>
    <alternativeName>
        <fullName evidence="15">Selenocysteinyl-tRNA(Sec) synthase</fullName>
    </alternativeName>
    <alternativeName>
        <fullName evidence="16">Sep-tRNA:Sec-tRNA synthase</fullName>
    </alternativeName>
</protein>
<dbReference type="EnsemblMetazoa" id="AGAP012869-RA">
    <property type="protein sequence ID" value="AGAP012869-PA"/>
    <property type="gene ID" value="AGAP012869"/>
</dbReference>
<keyword evidence="7" id="KW-0820">tRNA-binding</keyword>
<reference evidence="18" key="5">
    <citation type="submission" date="2011-05" db="EMBL/GenBank/DDBJ databases">
        <authorList>
            <consortium name="VectorBase"/>
        </authorList>
    </citation>
    <scope>NUCLEOTIDE SEQUENCE</scope>
    <source>
        <strain evidence="18">PEST</strain>
    </source>
</reference>
<keyword evidence="10" id="KW-0663">Pyridoxal phosphate</keyword>
<evidence type="ECO:0000256" key="12">
    <source>
        <dbReference type="ARBA" id="ARBA00023266"/>
    </source>
</evidence>
<dbReference type="STRING" id="7165.Q5TYC4"/>
<dbReference type="SUPFAM" id="SSF53383">
    <property type="entry name" value="PLP-dependent transferases"/>
    <property type="match status" value="1"/>
</dbReference>
<evidence type="ECO:0000256" key="5">
    <source>
        <dbReference type="ARBA" id="ARBA00012464"/>
    </source>
</evidence>
<evidence type="ECO:0000256" key="9">
    <source>
        <dbReference type="ARBA" id="ARBA00022884"/>
    </source>
</evidence>
<dbReference type="OMA" id="VICANYN"/>
<comment type="subunit">
    <text evidence="13">Homotetramer formed by a catalytic dimer and a non-catalytic dimer serving as a binding platform that orients tRNASec for catalysis. Each tetramer binds the CCA ends of two tRNAs which point to the active sites of the catalytic dimer.</text>
</comment>
<evidence type="ECO:0000256" key="6">
    <source>
        <dbReference type="ARBA" id="ARBA00021963"/>
    </source>
</evidence>
<dbReference type="InterPro" id="IPR015421">
    <property type="entry name" value="PyrdxlP-dep_Trfase_major"/>
</dbReference>
<keyword evidence="12" id="KW-0711">Selenium</keyword>
<dbReference type="InterPro" id="IPR015424">
    <property type="entry name" value="PyrdxlP-dep_Trfase"/>
</dbReference>
<gene>
    <name evidence="18" type="ORF">AgaP_AGAP012869</name>
</gene>
<keyword evidence="11" id="KW-0648">Protein biosynthesis</keyword>
<reference evidence="18 20" key="3">
    <citation type="journal article" date="2004" name="Trends Parasitol.">
        <title>The Anopheles gambiae genome: an update.</title>
        <authorList>
            <person name="Mongin E."/>
            <person name="Louis C."/>
            <person name="Holt R.A."/>
            <person name="Birney E."/>
            <person name="Collins F.H."/>
        </authorList>
    </citation>
    <scope>NUCLEOTIDE SEQUENCE [LARGE SCALE GENOMIC DNA]</scope>
    <source>
        <strain evidence="18 20">PEST</strain>
    </source>
</reference>
<accession>Q5TYC4</accession>
<keyword evidence="20" id="KW-1185">Reference proteome</keyword>
<dbReference type="AlphaFoldDB" id="Q5TYC4"/>
<evidence type="ECO:0000256" key="10">
    <source>
        <dbReference type="ARBA" id="ARBA00022898"/>
    </source>
</evidence>
<dbReference type="PANTHER" id="PTHR12944:SF2">
    <property type="entry name" value="O-PHOSPHOSERYL-TRNA(SEC) SELENIUM TRANSFERASE"/>
    <property type="match status" value="1"/>
</dbReference>
<evidence type="ECO:0000256" key="15">
    <source>
        <dbReference type="ARBA" id="ARBA00032048"/>
    </source>
</evidence>
<evidence type="ECO:0000313" key="18">
    <source>
        <dbReference type="EMBL" id="EAL42376.3"/>
    </source>
</evidence>
<keyword evidence="9" id="KW-0694">RNA-binding</keyword>
<dbReference type="GO" id="GO:0001514">
    <property type="term" value="P:selenocysteine incorporation"/>
    <property type="evidence" value="ECO:0000318"/>
    <property type="project" value="GO_Central"/>
</dbReference>
<dbReference type="GO" id="GO:0001717">
    <property type="term" value="P:conversion of seryl-tRNAsec to selenocys-tRNAsec"/>
    <property type="evidence" value="ECO:0007669"/>
    <property type="project" value="InterPro"/>
</dbReference>
<organism evidence="18">
    <name type="scientific">Anopheles gambiae</name>
    <name type="common">African malaria mosquito</name>
    <dbReference type="NCBI Taxonomy" id="7165"/>
    <lineage>
        <taxon>Eukaryota</taxon>
        <taxon>Metazoa</taxon>
        <taxon>Ecdysozoa</taxon>
        <taxon>Arthropoda</taxon>
        <taxon>Hexapoda</taxon>
        <taxon>Insecta</taxon>
        <taxon>Pterygota</taxon>
        <taxon>Neoptera</taxon>
        <taxon>Endopterygota</taxon>
        <taxon>Diptera</taxon>
        <taxon>Nematocera</taxon>
        <taxon>Culicoidea</taxon>
        <taxon>Culicidae</taxon>
        <taxon>Anophelinae</taxon>
        <taxon>Anopheles</taxon>
    </lineage>
</organism>
<evidence type="ECO:0000256" key="3">
    <source>
        <dbReference type="ARBA" id="ARBA00004822"/>
    </source>
</evidence>
<evidence type="ECO:0000256" key="8">
    <source>
        <dbReference type="ARBA" id="ARBA00022679"/>
    </source>
</evidence>
<dbReference type="NCBIfam" id="TIGR03531">
    <property type="entry name" value="selenium_SpcS"/>
    <property type="match status" value="1"/>
</dbReference>
<dbReference type="Pfam" id="PF05889">
    <property type="entry name" value="SepSecS"/>
    <property type="match status" value="1"/>
</dbReference>
<evidence type="ECO:0000313" key="19">
    <source>
        <dbReference type="EnsemblMetazoa" id="AGAP012869-PA"/>
    </source>
</evidence>